<dbReference type="Proteomes" id="UP001142610">
    <property type="component" value="Unassembled WGS sequence"/>
</dbReference>
<dbReference type="RefSeq" id="WP_256618652.1">
    <property type="nucleotide sequence ID" value="NZ_JANIBC010000002.1"/>
</dbReference>
<dbReference type="EMBL" id="JANIBC010000002">
    <property type="protein sequence ID" value="MCQ8184804.1"/>
    <property type="molecule type" value="Genomic_DNA"/>
</dbReference>
<sequence>MRMILMAAVAALPAAGKAEVRTGDHGIVVASNADKTQEAMGELKAAATAFERTFGVAPPRGIVMEEGSSEPVAEDGFAWIMPWDFGGAEEGPDPKIVASMRTQIVEQLSAGGRTPSETEVDAVLAKGLAQLGPRKKKTEVKPLRHEIAHALYRTALWPAADGQRQYGGGAPDWLDEIAAVAAEDEVLTAKRRARFEAMAADDRLIPLEEFFTMEHPLFGAVTKMLDERGRTNGVIRMTAEDFEAMDVDVKGAPLDFYAQARGVLDYLNQEATQPHVLTAMTEALRSGDTMEGFLRQRGEEYGLPRGLRGMERELKASAR</sequence>
<dbReference type="AlphaFoldDB" id="A0A9X2L812"/>
<proteinExistence type="predicted"/>
<evidence type="ECO:0000313" key="1">
    <source>
        <dbReference type="EMBL" id="MCQ8184804.1"/>
    </source>
</evidence>
<organism evidence="1 2">
    <name type="scientific">Parvularcula maris</name>
    <dbReference type="NCBI Taxonomy" id="2965077"/>
    <lineage>
        <taxon>Bacteria</taxon>
        <taxon>Pseudomonadati</taxon>
        <taxon>Pseudomonadota</taxon>
        <taxon>Alphaproteobacteria</taxon>
        <taxon>Parvularculales</taxon>
        <taxon>Parvularculaceae</taxon>
        <taxon>Parvularcula</taxon>
    </lineage>
</organism>
<name>A0A9X2L812_9PROT</name>
<comment type="caution">
    <text evidence="1">The sequence shown here is derived from an EMBL/GenBank/DDBJ whole genome shotgun (WGS) entry which is preliminary data.</text>
</comment>
<keyword evidence="2" id="KW-1185">Reference proteome</keyword>
<reference evidence="1" key="1">
    <citation type="submission" date="2022-07" db="EMBL/GenBank/DDBJ databases">
        <title>Parvularcula maris sp. nov., an algicidal bacterium isolated from seawater.</title>
        <authorList>
            <person name="Li F."/>
        </authorList>
    </citation>
    <scope>NUCLEOTIDE SEQUENCE</scope>
    <source>
        <strain evidence="1">BGMRC 0090</strain>
    </source>
</reference>
<gene>
    <name evidence="1" type="ORF">NOG11_05320</name>
</gene>
<evidence type="ECO:0000313" key="2">
    <source>
        <dbReference type="Proteomes" id="UP001142610"/>
    </source>
</evidence>
<protein>
    <submittedName>
        <fullName evidence="1">Uncharacterized protein</fullName>
    </submittedName>
</protein>
<accession>A0A9X2L812</accession>